<dbReference type="AlphaFoldDB" id="A0A8H7UMM0"/>
<name>A0A8H7UMM0_MORIS</name>
<feature type="region of interest" description="Disordered" evidence="1">
    <location>
        <begin position="1"/>
        <end position="29"/>
    </location>
</feature>
<reference evidence="2" key="1">
    <citation type="submission" date="2020-12" db="EMBL/GenBank/DDBJ databases">
        <title>Metabolic potential, ecology and presence of endohyphal bacteria is reflected in genomic diversity of Mucoromycotina.</title>
        <authorList>
            <person name="Muszewska A."/>
            <person name="Okrasinska A."/>
            <person name="Steczkiewicz K."/>
            <person name="Drgas O."/>
            <person name="Orlowska M."/>
            <person name="Perlinska-Lenart U."/>
            <person name="Aleksandrzak-Piekarczyk T."/>
            <person name="Szatraj K."/>
            <person name="Zielenkiewicz U."/>
            <person name="Pilsyk S."/>
            <person name="Malc E."/>
            <person name="Mieczkowski P."/>
            <person name="Kruszewska J.S."/>
            <person name="Biernat P."/>
            <person name="Pawlowska J."/>
        </authorList>
    </citation>
    <scope>NUCLEOTIDE SEQUENCE</scope>
    <source>
        <strain evidence="2">WA0000067209</strain>
    </source>
</reference>
<comment type="caution">
    <text evidence="2">The sequence shown here is derived from an EMBL/GenBank/DDBJ whole genome shotgun (WGS) entry which is preliminary data.</text>
</comment>
<dbReference type="OrthoDB" id="5279943at2759"/>
<proteinExistence type="predicted"/>
<evidence type="ECO:0000313" key="3">
    <source>
        <dbReference type="Proteomes" id="UP000654370"/>
    </source>
</evidence>
<keyword evidence="3" id="KW-1185">Reference proteome</keyword>
<protein>
    <submittedName>
        <fullName evidence="2">Uncharacterized protein</fullName>
    </submittedName>
</protein>
<dbReference type="Proteomes" id="UP000654370">
    <property type="component" value="Unassembled WGS sequence"/>
</dbReference>
<accession>A0A8H7UMM0</accession>
<organism evidence="2 3">
    <name type="scientific">Mortierella isabellina</name>
    <name type="common">Filamentous fungus</name>
    <name type="synonym">Umbelopsis isabellina</name>
    <dbReference type="NCBI Taxonomy" id="91625"/>
    <lineage>
        <taxon>Eukaryota</taxon>
        <taxon>Fungi</taxon>
        <taxon>Fungi incertae sedis</taxon>
        <taxon>Mucoromycota</taxon>
        <taxon>Mucoromycotina</taxon>
        <taxon>Umbelopsidomycetes</taxon>
        <taxon>Umbelopsidales</taxon>
        <taxon>Umbelopsidaceae</taxon>
        <taxon>Umbelopsis</taxon>
    </lineage>
</organism>
<evidence type="ECO:0000313" key="2">
    <source>
        <dbReference type="EMBL" id="KAG2184374.1"/>
    </source>
</evidence>
<dbReference type="EMBL" id="JAEPQZ010000002">
    <property type="protein sequence ID" value="KAG2184374.1"/>
    <property type="molecule type" value="Genomic_DNA"/>
</dbReference>
<sequence length="269" mass="31417">MEDHKLGCPISASETRKPSVSFDLSNLPEKPEPETIVIAQQDNVAEPSSPIDINGHVVPDTILVALLDRDIEMKELASRNKSFFTMLESHLHESWSDFQRVLYTRREQIPDAEWIRQISVSLEHAPALFEKFKDLVGYEEYLFDSDSYDDDDEEIRYGSYDESTFENVDITLIRNYPSKLATFKQSYPQFFINAKHCFTEEEDQETKFGNHSYDAFDHLLFSSRRDMEDQEWENKIYDLLDKWPNLLAQLKEIVAYEVECEEGGIEEDS</sequence>
<evidence type="ECO:0000256" key="1">
    <source>
        <dbReference type="SAM" id="MobiDB-lite"/>
    </source>
</evidence>
<gene>
    <name evidence="2" type="ORF">INT43_000283</name>
</gene>